<keyword evidence="3" id="KW-1185">Reference proteome</keyword>
<dbReference type="AlphaFoldDB" id="A0AAE0KUK3"/>
<proteinExistence type="predicted"/>
<reference evidence="2 3" key="1">
    <citation type="journal article" date="2015" name="Genome Biol. Evol.">
        <title>Comparative Genomics of a Bacterivorous Green Alga Reveals Evolutionary Causalities and Consequences of Phago-Mixotrophic Mode of Nutrition.</title>
        <authorList>
            <person name="Burns J.A."/>
            <person name="Paasch A."/>
            <person name="Narechania A."/>
            <person name="Kim E."/>
        </authorList>
    </citation>
    <scope>NUCLEOTIDE SEQUENCE [LARGE SCALE GENOMIC DNA]</scope>
    <source>
        <strain evidence="2 3">PLY_AMNH</strain>
    </source>
</reference>
<accession>A0AAE0KUK3</accession>
<evidence type="ECO:0000256" key="1">
    <source>
        <dbReference type="SAM" id="MobiDB-lite"/>
    </source>
</evidence>
<gene>
    <name evidence="2" type="ORF">CYMTET_29799</name>
</gene>
<dbReference type="Proteomes" id="UP001190700">
    <property type="component" value="Unassembled WGS sequence"/>
</dbReference>
<protein>
    <submittedName>
        <fullName evidence="2">Uncharacterized protein</fullName>
    </submittedName>
</protein>
<sequence>MVEGGEEEEPSVEEPARETRCAAALASPSSHLCDEDASWTEGSAAVPYHDAHLESHLVRAGAFGMGTWFHAFQGEDPISSELAEAQARYEAPEPPSEGAVRPRATKEAWEAAWRSLVENAPRLSLRGQMRHVPEVKGRVCKGKWTKVPDDYLSTGLWCRHVLIQDVIVIGTAGISLVALSGSGGAVGSSGARAWKGSVPDGNEFRQCFGEELRCAATTAAVLPTFDPSRGHVKNWQGKHLALCQQLFTAHRPFPQPDRPSRLVVIYAVRITLAEMDGRLQEAAEVTVRPALPAMRVVALAVLDCPLAAIAHGEDRFTELLRRVYENGVTEHVLGVFSEAGRGRLLLGIALPRCPCPVSGAVLEARYAKGLPRGLPDADEERLLVTTKRRIHTGITHHLHSTYLR</sequence>
<comment type="caution">
    <text evidence="2">The sequence shown here is derived from an EMBL/GenBank/DDBJ whole genome shotgun (WGS) entry which is preliminary data.</text>
</comment>
<name>A0AAE0KUK3_9CHLO</name>
<evidence type="ECO:0000313" key="2">
    <source>
        <dbReference type="EMBL" id="KAK3261286.1"/>
    </source>
</evidence>
<organism evidence="2 3">
    <name type="scientific">Cymbomonas tetramitiformis</name>
    <dbReference type="NCBI Taxonomy" id="36881"/>
    <lineage>
        <taxon>Eukaryota</taxon>
        <taxon>Viridiplantae</taxon>
        <taxon>Chlorophyta</taxon>
        <taxon>Pyramimonadophyceae</taxon>
        <taxon>Pyramimonadales</taxon>
        <taxon>Pyramimonadaceae</taxon>
        <taxon>Cymbomonas</taxon>
    </lineage>
</organism>
<feature type="region of interest" description="Disordered" evidence="1">
    <location>
        <begin position="1"/>
        <end position="27"/>
    </location>
</feature>
<feature type="compositionally biased region" description="Acidic residues" evidence="1">
    <location>
        <begin position="1"/>
        <end position="12"/>
    </location>
</feature>
<dbReference type="EMBL" id="LGRX02017016">
    <property type="protein sequence ID" value="KAK3261286.1"/>
    <property type="molecule type" value="Genomic_DNA"/>
</dbReference>
<evidence type="ECO:0000313" key="3">
    <source>
        <dbReference type="Proteomes" id="UP001190700"/>
    </source>
</evidence>